<sequence length="103" mass="11679">MNPFEGVDEHRIEIEPNHDLILAKSGTGKSIYSEVKKQDVLAKNPNTVIIDYAENPDLKGLKPEHYYLATLIFKRKGSYTAPRGMMRKVTQTEIFMSSAVHTD</sequence>
<proteinExistence type="predicted"/>
<evidence type="ECO:0008006" key="3">
    <source>
        <dbReference type="Google" id="ProtNLM"/>
    </source>
</evidence>
<evidence type="ECO:0000313" key="1">
    <source>
        <dbReference type="EMBL" id="MEZ8719619.1"/>
    </source>
</evidence>
<evidence type="ECO:0000313" key="2">
    <source>
        <dbReference type="Proteomes" id="UP001570071"/>
    </source>
</evidence>
<keyword evidence="2" id="KW-1185">Reference proteome</keyword>
<dbReference type="Proteomes" id="UP001570071">
    <property type="component" value="Unassembled WGS sequence"/>
</dbReference>
<gene>
    <name evidence="1" type="ORF">AB6D66_00975</name>
</gene>
<comment type="caution">
    <text evidence="1">The sequence shown here is derived from an EMBL/GenBank/DDBJ whole genome shotgun (WGS) entry which is preliminary data.</text>
</comment>
<accession>A0ABV4MR49</accession>
<dbReference type="RefSeq" id="WP_269336812.1">
    <property type="nucleotide sequence ID" value="NZ_JBFSSG010000001.1"/>
</dbReference>
<name>A0ABV4MR49_9VIBR</name>
<reference evidence="1 2" key="1">
    <citation type="journal article" date="2024" name="ISME J.">
        <title>Tailless and filamentous prophages are predominant in marine Vibrio.</title>
        <authorList>
            <person name="Steensen K."/>
            <person name="Seneca J."/>
            <person name="Bartlau N."/>
            <person name="Yu X.A."/>
            <person name="Hussain F.A."/>
            <person name="Polz M.F."/>
        </authorList>
    </citation>
    <scope>NUCLEOTIDE SEQUENCE [LARGE SCALE GENOMIC DNA]</scope>
    <source>
        <strain evidence="1 2">10N.239.312.F12</strain>
    </source>
</reference>
<dbReference type="EMBL" id="JBFSSG010000001">
    <property type="protein sequence ID" value="MEZ8719619.1"/>
    <property type="molecule type" value="Genomic_DNA"/>
</dbReference>
<organism evidence="1 2">
    <name type="scientific">Vibrio pomeroyi</name>
    <dbReference type="NCBI Taxonomy" id="198832"/>
    <lineage>
        <taxon>Bacteria</taxon>
        <taxon>Pseudomonadati</taxon>
        <taxon>Pseudomonadota</taxon>
        <taxon>Gammaproteobacteria</taxon>
        <taxon>Vibrionales</taxon>
        <taxon>Vibrionaceae</taxon>
        <taxon>Vibrio</taxon>
    </lineage>
</organism>
<protein>
    <recommendedName>
        <fullName evidence="3">Helicase HerA central domain-containing protein</fullName>
    </recommendedName>
</protein>